<reference evidence="2 3" key="1">
    <citation type="submission" date="2016-05" db="EMBL/GenBank/DDBJ databases">
        <title>Genome sequencing of Trichophyton violaceum CMCC(F)T3l isolated from hair.</title>
        <authorList>
            <person name="Zhan P."/>
            <person name="Tao Y."/>
            <person name="Liu W."/>
        </authorList>
    </citation>
    <scope>NUCLEOTIDE SEQUENCE [LARGE SCALE GENOMIC DNA]</scope>
    <source>
        <strain evidence="3">CMCC(F)T3l</strain>
    </source>
</reference>
<dbReference type="OrthoDB" id="3259529at2759"/>
<gene>
    <name evidence="2" type="ORF">A7D00_6883</name>
</gene>
<dbReference type="EMBL" id="LHPN01000016">
    <property type="protein sequence ID" value="OAL69124.1"/>
    <property type="molecule type" value="Genomic_DNA"/>
</dbReference>
<evidence type="ECO:0000256" key="1">
    <source>
        <dbReference type="SAM" id="MobiDB-lite"/>
    </source>
</evidence>
<protein>
    <submittedName>
        <fullName evidence="2">Uncharacterized protein</fullName>
    </submittedName>
</protein>
<evidence type="ECO:0000313" key="3">
    <source>
        <dbReference type="Proteomes" id="UP000243519"/>
    </source>
</evidence>
<dbReference type="InterPro" id="IPR043519">
    <property type="entry name" value="NT_sf"/>
</dbReference>
<name>A0A178FAR0_TRIVO</name>
<evidence type="ECO:0000313" key="2">
    <source>
        <dbReference type="EMBL" id="OAL69124.1"/>
    </source>
</evidence>
<dbReference type="SUPFAM" id="SSF81301">
    <property type="entry name" value="Nucleotidyltransferase"/>
    <property type="match status" value="1"/>
</dbReference>
<feature type="region of interest" description="Disordered" evidence="1">
    <location>
        <begin position="453"/>
        <end position="495"/>
    </location>
</feature>
<dbReference type="Proteomes" id="UP000243519">
    <property type="component" value="Unassembled WGS sequence"/>
</dbReference>
<proteinExistence type="predicted"/>
<accession>A0A178FAR0</accession>
<dbReference type="AlphaFoldDB" id="A0A178FAR0"/>
<comment type="caution">
    <text evidence="2">The sequence shown here is derived from an EMBL/GenBank/DDBJ whole genome shotgun (WGS) entry which is preliminary data.</text>
</comment>
<keyword evidence="3" id="KW-1185">Reference proteome</keyword>
<organism evidence="2 3">
    <name type="scientific">Trichophyton violaceum</name>
    <dbReference type="NCBI Taxonomy" id="34388"/>
    <lineage>
        <taxon>Eukaryota</taxon>
        <taxon>Fungi</taxon>
        <taxon>Dikarya</taxon>
        <taxon>Ascomycota</taxon>
        <taxon>Pezizomycotina</taxon>
        <taxon>Eurotiomycetes</taxon>
        <taxon>Eurotiomycetidae</taxon>
        <taxon>Onygenales</taxon>
        <taxon>Arthrodermataceae</taxon>
        <taxon>Trichophyton</taxon>
    </lineage>
</organism>
<feature type="compositionally biased region" description="Polar residues" evidence="1">
    <location>
        <begin position="468"/>
        <end position="481"/>
    </location>
</feature>
<sequence length="541" mass="61621">MHRDLQPSLTRTGILNPATNLTRYWSLYFAKMEFSVMQLLLELLQRAGISVCIVGELALNYYNAPRIVHDLELCVREDDLTTAASIFQSTEILDIAPETEYNIYTEYKKGFPRFRSRSEPKFYIVLFTDRYYRLSPLEQNIISPEEHYEFQGTYSKELLDTVPAHQIATLPLPRFAPLFRGLCTIYIETREVTAAIAAEMLVDGMDIDEHWCHRHFDPSHQAVLNFALNLVRGKASRIADFSMNEVTCFIVDKHELQNLRGVLDIPPTILQELDTIYPDKGPKITANLQDKILINEAIITKAHEIAARRLEVYIDQDIMKMGLEFEVLNSGEARTTSGTFVKEPDASFTLLDHDWPILVIEAGVFESDTKLKMDARGWRTTRSSHQPAEVTETVHARYSNGIADITGDMTIPFEKIVGRKPRNANEHDIVITKATFESVSKMENHWFIGSSFENQGNHRQASHKAHVSPQTPSNARLNSHESPPPNDKVTVGTGKRMRVNRINCDTGVGVRPPPISGLASKYYYFSIKKIPFENHDMSFEE</sequence>